<protein>
    <submittedName>
        <fullName evidence="1">WD40 repeat-like protein</fullName>
    </submittedName>
</protein>
<comment type="caution">
    <text evidence="1">The sequence shown here is derived from an EMBL/GenBank/DDBJ whole genome shotgun (WGS) entry which is preliminary data.</text>
</comment>
<reference evidence="1" key="1">
    <citation type="journal article" date="2021" name="New Phytol.">
        <title>Evolutionary innovations through gain and loss of genes in the ectomycorrhizal Boletales.</title>
        <authorList>
            <person name="Wu G."/>
            <person name="Miyauchi S."/>
            <person name="Morin E."/>
            <person name="Kuo A."/>
            <person name="Drula E."/>
            <person name="Varga T."/>
            <person name="Kohler A."/>
            <person name="Feng B."/>
            <person name="Cao Y."/>
            <person name="Lipzen A."/>
            <person name="Daum C."/>
            <person name="Hundley H."/>
            <person name="Pangilinan J."/>
            <person name="Johnson J."/>
            <person name="Barry K."/>
            <person name="LaButti K."/>
            <person name="Ng V."/>
            <person name="Ahrendt S."/>
            <person name="Min B."/>
            <person name="Choi I.G."/>
            <person name="Park H."/>
            <person name="Plett J.M."/>
            <person name="Magnuson J."/>
            <person name="Spatafora J.W."/>
            <person name="Nagy L.G."/>
            <person name="Henrissat B."/>
            <person name="Grigoriev I.V."/>
            <person name="Yang Z.L."/>
            <person name="Xu J."/>
            <person name="Martin F.M."/>
        </authorList>
    </citation>
    <scope>NUCLEOTIDE SEQUENCE</scope>
    <source>
        <strain evidence="1">KUC20120723A-06</strain>
    </source>
</reference>
<evidence type="ECO:0000313" key="1">
    <source>
        <dbReference type="EMBL" id="KAH7918030.1"/>
    </source>
</evidence>
<name>A0ACB8AWY0_9AGAM</name>
<accession>A0ACB8AWY0</accession>
<gene>
    <name evidence="1" type="ORF">BV22DRAFT_919921</name>
</gene>
<proteinExistence type="predicted"/>
<dbReference type="EMBL" id="MU266870">
    <property type="protein sequence ID" value="KAH7918030.1"/>
    <property type="molecule type" value="Genomic_DNA"/>
</dbReference>
<evidence type="ECO:0000313" key="2">
    <source>
        <dbReference type="Proteomes" id="UP000790709"/>
    </source>
</evidence>
<dbReference type="Proteomes" id="UP000790709">
    <property type="component" value="Unassembled WGS sequence"/>
</dbReference>
<keyword evidence="2" id="KW-1185">Reference proteome</keyword>
<sequence>MSTSPNPIESSGARRASCGPTKVFKGHTKKIWSVAYFPDGRRIAGATNDDKTVIIWDVKSGRQDGQPLLHNSSVRWIAISPNGSRIASGMEGGMVVWDALTRQAVHEIKGGVYRLAYSPDGRWIATAPTDAAREIWLWDADTGRLGRKPLRCDGDVFCVAFSPDGTQIAAGFEDGSFQVMNISTGDSVVGPINGHTEGVLSAVYSTDGRLLITASRDSSICVWDSKTGLEVGEPMLGHEDAIDCISITADGRRIASGGWDKTVRVWDLETRLRVGDSFDAPGLVFSVAFSPDERYIISGGDGDVFLWDTESSAIQGRVSILILLQYCFQLSTSVLSDYH</sequence>
<organism evidence="1 2">
    <name type="scientific">Leucogyrophana mollusca</name>
    <dbReference type="NCBI Taxonomy" id="85980"/>
    <lineage>
        <taxon>Eukaryota</taxon>
        <taxon>Fungi</taxon>
        <taxon>Dikarya</taxon>
        <taxon>Basidiomycota</taxon>
        <taxon>Agaricomycotina</taxon>
        <taxon>Agaricomycetes</taxon>
        <taxon>Agaricomycetidae</taxon>
        <taxon>Boletales</taxon>
        <taxon>Boletales incertae sedis</taxon>
        <taxon>Leucogyrophana</taxon>
    </lineage>
</organism>